<evidence type="ECO:0000256" key="4">
    <source>
        <dbReference type="ARBA" id="ARBA00022833"/>
    </source>
</evidence>
<dbReference type="SUPFAM" id="SSF53187">
    <property type="entry name" value="Zn-dependent exopeptidases"/>
    <property type="match status" value="1"/>
</dbReference>
<organism evidence="6 7">
    <name type="scientific">Arenibacter palladensis</name>
    <dbReference type="NCBI Taxonomy" id="237373"/>
    <lineage>
        <taxon>Bacteria</taxon>
        <taxon>Pseudomonadati</taxon>
        <taxon>Bacteroidota</taxon>
        <taxon>Flavobacteriia</taxon>
        <taxon>Flavobacteriales</taxon>
        <taxon>Flavobacteriaceae</taxon>
        <taxon>Arenibacter</taxon>
    </lineage>
</organism>
<dbReference type="RefSeq" id="WP_072860149.1">
    <property type="nucleotide sequence ID" value="NZ_FQUX01000001.1"/>
</dbReference>
<dbReference type="EMBL" id="FQUX01000001">
    <property type="protein sequence ID" value="SHE52252.1"/>
    <property type="molecule type" value="Genomic_DNA"/>
</dbReference>
<keyword evidence="4" id="KW-0862">Zinc</keyword>
<dbReference type="GO" id="GO:0005829">
    <property type="term" value="C:cytosol"/>
    <property type="evidence" value="ECO:0007669"/>
    <property type="project" value="TreeGrafter"/>
</dbReference>
<dbReference type="Pfam" id="PF24827">
    <property type="entry name" value="AstE_AspA_cat"/>
    <property type="match status" value="1"/>
</dbReference>
<sequence length="401" mass="45533">MIIMEDQIGRSRTIGHLKGGKVGPTMIFFGGIHGNEPSGEQAIQEVFKGIAENGISVNGNIYGIRGNVAALLAGKRFLDRDLNRLWTEEKIEKIKAKSKNELLNEDKELLSIYQILSDILKTESGPYYFIDFHTTSSKTLPFITINDAMINRKFSKLFPVPIILGIEEYLEGPLLSYINEQGYLSVGFESGQHTAREAVDNSIAFMWLALAYGGALKSTDIVGFEGYYRQLKNSAKENASFFEIIYRHPIESGEKFQMQPGFQSFDIVNKGKVLAEHNDRAVLAQQKSSIFMPLYQSQGEDGFFLIRKTPKFALWLSVLFRKIRMPALLPILPGVSWANKNNGTLLVNERTARFMAKPLFHLLGYRNRVINKSEILMTSREATAKNSMYKETWWYRNKKTV</sequence>
<evidence type="ECO:0000259" key="5">
    <source>
        <dbReference type="Pfam" id="PF24827"/>
    </source>
</evidence>
<dbReference type="InterPro" id="IPR050178">
    <property type="entry name" value="AspA/AstE_fam"/>
</dbReference>
<comment type="cofactor">
    <cofactor evidence="1">
        <name>Zn(2+)</name>
        <dbReference type="ChEBI" id="CHEBI:29105"/>
    </cofactor>
</comment>
<dbReference type="PANTHER" id="PTHR15162">
    <property type="entry name" value="ASPARTOACYLASE"/>
    <property type="match status" value="1"/>
</dbReference>
<dbReference type="GO" id="GO:0046872">
    <property type="term" value="F:metal ion binding"/>
    <property type="evidence" value="ECO:0007669"/>
    <property type="project" value="UniProtKB-KW"/>
</dbReference>
<protein>
    <submittedName>
        <fullName evidence="6">Succinylglutamate desuccinylase / Aspartoacylase family protein</fullName>
    </submittedName>
</protein>
<dbReference type="PANTHER" id="PTHR15162:SF7">
    <property type="entry name" value="SUCCINYLGLUTAMATE DESUCCINYLASE"/>
    <property type="match status" value="1"/>
</dbReference>
<evidence type="ECO:0000256" key="1">
    <source>
        <dbReference type="ARBA" id="ARBA00001947"/>
    </source>
</evidence>
<keyword evidence="2" id="KW-0479">Metal-binding</keyword>
<gene>
    <name evidence="6" type="ORF">SAMN03080594_101508</name>
</gene>
<proteinExistence type="predicted"/>
<name>A0A1M4U665_9FLAO</name>
<dbReference type="Gene3D" id="3.40.630.10">
    <property type="entry name" value="Zn peptidases"/>
    <property type="match status" value="1"/>
</dbReference>
<dbReference type="OrthoDB" id="1523003at2"/>
<feature type="domain" description="Succinylglutamate desuccinylase/Aspartoacylase catalytic" evidence="5">
    <location>
        <begin position="23"/>
        <end position="147"/>
    </location>
</feature>
<dbReference type="InterPro" id="IPR055438">
    <property type="entry name" value="AstE_AspA_cat"/>
</dbReference>
<keyword evidence="3" id="KW-0378">Hydrolase</keyword>
<evidence type="ECO:0000313" key="6">
    <source>
        <dbReference type="EMBL" id="SHE52252.1"/>
    </source>
</evidence>
<accession>A0A1M4U665</accession>
<evidence type="ECO:0000313" key="7">
    <source>
        <dbReference type="Proteomes" id="UP000184406"/>
    </source>
</evidence>
<dbReference type="AlphaFoldDB" id="A0A1M4U665"/>
<evidence type="ECO:0000256" key="2">
    <source>
        <dbReference type="ARBA" id="ARBA00022723"/>
    </source>
</evidence>
<reference evidence="7" key="1">
    <citation type="submission" date="2016-11" db="EMBL/GenBank/DDBJ databases">
        <authorList>
            <person name="Varghese N."/>
            <person name="Submissions S."/>
        </authorList>
    </citation>
    <scope>NUCLEOTIDE SEQUENCE [LARGE SCALE GENOMIC DNA]</scope>
    <source>
        <strain evidence="7">DSM 17539</strain>
    </source>
</reference>
<dbReference type="GO" id="GO:0016788">
    <property type="term" value="F:hydrolase activity, acting on ester bonds"/>
    <property type="evidence" value="ECO:0007669"/>
    <property type="project" value="InterPro"/>
</dbReference>
<keyword evidence="7" id="KW-1185">Reference proteome</keyword>
<dbReference type="Proteomes" id="UP000184406">
    <property type="component" value="Unassembled WGS sequence"/>
</dbReference>
<evidence type="ECO:0000256" key="3">
    <source>
        <dbReference type="ARBA" id="ARBA00022801"/>
    </source>
</evidence>